<dbReference type="AlphaFoldDB" id="W9VS45"/>
<gene>
    <name evidence="1" type="ORF">D779_3913</name>
</gene>
<name>W9VS45_9GAMM</name>
<evidence type="ECO:0000313" key="1">
    <source>
        <dbReference type="EMBL" id="EXJ13235.1"/>
    </source>
</evidence>
<organism evidence="1 2">
    <name type="scientific">Imhoffiella purpurea</name>
    <dbReference type="NCBI Taxonomy" id="1249627"/>
    <lineage>
        <taxon>Bacteria</taxon>
        <taxon>Pseudomonadati</taxon>
        <taxon>Pseudomonadota</taxon>
        <taxon>Gammaproteobacteria</taxon>
        <taxon>Chromatiales</taxon>
        <taxon>Chromatiaceae</taxon>
        <taxon>Imhoffiella</taxon>
    </lineage>
</organism>
<dbReference type="SUPFAM" id="SSF46955">
    <property type="entry name" value="Putative DNA-binding domain"/>
    <property type="match status" value="1"/>
</dbReference>
<sequence>MILDRFGIADVFGVTADAVRGWVRAGCPVHQEPKTGKGVPDEEKKRLFDTAAVHRWLLNRNSRKSRW</sequence>
<dbReference type="InterPro" id="IPR036388">
    <property type="entry name" value="WH-like_DNA-bd_sf"/>
</dbReference>
<protein>
    <submittedName>
        <fullName evidence="1">Uncharacterized protein</fullName>
    </submittedName>
</protein>
<reference evidence="1 2" key="1">
    <citation type="submission" date="2012-11" db="EMBL/GenBank/DDBJ databases">
        <title>Genome assembly of Thiorhodococcus sp. AK35.</title>
        <authorList>
            <person name="Nupur N."/>
            <person name="Khatri I."/>
            <person name="Subramanian S."/>
            <person name="Pinnaka A."/>
        </authorList>
    </citation>
    <scope>NUCLEOTIDE SEQUENCE [LARGE SCALE GENOMIC DNA]</scope>
    <source>
        <strain evidence="1 2">AK35</strain>
    </source>
</reference>
<keyword evidence="2" id="KW-1185">Reference proteome</keyword>
<dbReference type="EMBL" id="AONC01000077">
    <property type="protein sequence ID" value="EXJ13235.1"/>
    <property type="molecule type" value="Genomic_DNA"/>
</dbReference>
<dbReference type="OrthoDB" id="8410638at2"/>
<dbReference type="Proteomes" id="UP000019460">
    <property type="component" value="Unassembled WGS sequence"/>
</dbReference>
<dbReference type="InterPro" id="IPR009061">
    <property type="entry name" value="DNA-bd_dom_put_sf"/>
</dbReference>
<accession>W9VS45</accession>
<dbReference type="RefSeq" id="WP_043757635.1">
    <property type="nucleotide sequence ID" value="NZ_AONC01000077.1"/>
</dbReference>
<dbReference type="Gene3D" id="1.10.10.10">
    <property type="entry name" value="Winged helix-like DNA-binding domain superfamily/Winged helix DNA-binding domain"/>
    <property type="match status" value="1"/>
</dbReference>
<proteinExistence type="predicted"/>
<comment type="caution">
    <text evidence="1">The sequence shown here is derived from an EMBL/GenBank/DDBJ whole genome shotgun (WGS) entry which is preliminary data.</text>
</comment>
<evidence type="ECO:0000313" key="2">
    <source>
        <dbReference type="Proteomes" id="UP000019460"/>
    </source>
</evidence>